<comment type="caution">
    <text evidence="2">The sequence shown here is derived from an EMBL/GenBank/DDBJ whole genome shotgun (WGS) entry which is preliminary data.</text>
</comment>
<evidence type="ECO:0000259" key="1">
    <source>
        <dbReference type="Pfam" id="PF00135"/>
    </source>
</evidence>
<evidence type="ECO:0000313" key="4">
    <source>
        <dbReference type="Proteomes" id="UP000238325"/>
    </source>
</evidence>
<proteinExistence type="predicted"/>
<organism evidence="2 5">
    <name type="scientific">Chryseobacterium culicis</name>
    <dbReference type="NCBI Taxonomy" id="680127"/>
    <lineage>
        <taxon>Bacteria</taxon>
        <taxon>Pseudomonadati</taxon>
        <taxon>Bacteroidota</taxon>
        <taxon>Flavobacteriia</taxon>
        <taxon>Flavobacteriales</taxon>
        <taxon>Weeksellaceae</taxon>
        <taxon>Chryseobacterium group</taxon>
        <taxon>Chryseobacterium</taxon>
    </lineage>
</organism>
<evidence type="ECO:0000313" key="3">
    <source>
        <dbReference type="EMBL" id="PRB92661.1"/>
    </source>
</evidence>
<dbReference type="InterPro" id="IPR050309">
    <property type="entry name" value="Type-B_Carboxylest/Lipase"/>
</dbReference>
<dbReference type="Gene3D" id="3.40.50.1820">
    <property type="entry name" value="alpha/beta hydrolase"/>
    <property type="match status" value="1"/>
</dbReference>
<dbReference type="Proteomes" id="UP000238325">
    <property type="component" value="Unassembled WGS sequence"/>
</dbReference>
<dbReference type="Pfam" id="PF00135">
    <property type="entry name" value="COesterase"/>
    <property type="match status" value="1"/>
</dbReference>
<name>A0A2S9D2D0_CHRCI</name>
<evidence type="ECO:0000313" key="5">
    <source>
        <dbReference type="Proteomes" id="UP000238534"/>
    </source>
</evidence>
<dbReference type="RefSeq" id="WP_105681589.1">
    <property type="nucleotide sequence ID" value="NZ_JBBGZD010000001.1"/>
</dbReference>
<dbReference type="EMBL" id="PCPP01000001">
    <property type="protein sequence ID" value="PRB86909.1"/>
    <property type="molecule type" value="Genomic_DNA"/>
</dbReference>
<dbReference type="InterPro" id="IPR002018">
    <property type="entry name" value="CarbesteraseB"/>
</dbReference>
<dbReference type="OrthoDB" id="9775851at2"/>
<dbReference type="AlphaFoldDB" id="A0A2S9D2D0"/>
<keyword evidence="4" id="KW-1185">Reference proteome</keyword>
<reference evidence="4 5" key="1">
    <citation type="submission" date="2017-09" db="EMBL/GenBank/DDBJ databases">
        <title>Genomic, metabolic, and phenotypic characteristics of bacterial isolates from the natural microbiome of the model nematode Caenorhabditis elegans.</title>
        <authorList>
            <person name="Zimmermann J."/>
            <person name="Obeng N."/>
            <person name="Yang W."/>
            <person name="Obeng O."/>
            <person name="Kissoyan K."/>
            <person name="Pees B."/>
            <person name="Dirksen P."/>
            <person name="Hoppner M."/>
            <person name="Franke A."/>
            <person name="Rosenstiel P."/>
            <person name="Leippe M."/>
            <person name="Dierking K."/>
            <person name="Kaleta C."/>
            <person name="Schulenburg H."/>
        </authorList>
    </citation>
    <scope>NUCLEOTIDE SEQUENCE [LARGE SCALE GENOMIC DNA]</scope>
    <source>
        <strain evidence="2 5">MYb25</strain>
        <strain evidence="3 4">MYb44</strain>
    </source>
</reference>
<evidence type="ECO:0000313" key="2">
    <source>
        <dbReference type="EMBL" id="PRB86909.1"/>
    </source>
</evidence>
<protein>
    <submittedName>
        <fullName evidence="2">Para-nitrobenzyl esterase</fullName>
    </submittedName>
</protein>
<accession>A0A2S9D2D0</accession>
<dbReference type="SUPFAM" id="SSF53474">
    <property type="entry name" value="alpha/beta-Hydrolases"/>
    <property type="match status" value="1"/>
</dbReference>
<dbReference type="EMBL" id="PCPH01000001">
    <property type="protein sequence ID" value="PRB92661.1"/>
    <property type="molecule type" value="Genomic_DNA"/>
</dbReference>
<dbReference type="InterPro" id="IPR029058">
    <property type="entry name" value="AB_hydrolase_fold"/>
</dbReference>
<feature type="domain" description="Carboxylesterase type B" evidence="1">
    <location>
        <begin position="30"/>
        <end position="317"/>
    </location>
</feature>
<dbReference type="PANTHER" id="PTHR11559">
    <property type="entry name" value="CARBOXYLESTERASE"/>
    <property type="match status" value="1"/>
</dbReference>
<dbReference type="Proteomes" id="UP000238534">
    <property type="component" value="Unassembled WGS sequence"/>
</dbReference>
<gene>
    <name evidence="2" type="ORF">CQ022_11860</name>
    <name evidence="3" type="ORF">CQ033_05530</name>
</gene>
<sequence>MTPNQQNTTIFETRFGRIIALKDDGIIRIKSIRYACSERFQKPVPLEYSSSSLITSPEKTPVCPQSLSPLVEKMIGATPVESFEADEATQYLSITRPEIISENEKLPVVVWIHGGSHEIGCGDLATADPAEWVKEQHIIVVTVSYRLGLFGFLGGDEKRPANLGLLDMIEALRWIKKYIAEVGGDENNITLLGQSSGGDAIAHLMISEGIEDLFQRVIIQSAPLGLRHKRQKMSAEFLKKTEVLKDETDVLKMMDEYGRFLPSVIKYGLKAAMPFGTQYGFFPLCKEEESLDMWKKNAPKYDILIGFNNDETAFYLKTSEALNKYFGKGLGLKIMDKTVEKTTELIYGTPAKQFAQNISDAGGNVYLFRIHSKLKDNPIGAPHCIDLPLIFGNESAWKSSELLKDIPWSRIHEHGEKLRALWAEFARTGKIADTSERPEILELRKVQPHI</sequence>